<keyword evidence="20" id="KW-1185">Reference proteome</keyword>
<dbReference type="Pfam" id="PF07536">
    <property type="entry name" value="HWE_HK"/>
    <property type="match status" value="1"/>
</dbReference>
<evidence type="ECO:0000256" key="9">
    <source>
        <dbReference type="ARBA" id="ARBA00022679"/>
    </source>
</evidence>
<keyword evidence="15" id="KW-0843">Virulence</keyword>
<keyword evidence="11" id="KW-0547">Nucleotide-binding</keyword>
<dbReference type="EMBL" id="VZZK01000032">
    <property type="protein sequence ID" value="KAB1075968.1"/>
    <property type="molecule type" value="Genomic_DNA"/>
</dbReference>
<sequence>MFGGDSGVVPPADADPSPAVDLKLLQAAIEATNEAILITSTELDEPGPRIEYANPAFTRMSGYTLKDVIGRTPRLLQGPQTERAVLDRMRKALIAGEAFQGEATNYRKDGSTYFVEWLITPVRGPDGSVSHWISAQRDITDRRAAEDRQILMVRELHHRVKNTLATVQAVLNATVRSAVSIPDFARMLTGRITSLAKTHAMITEDLAQAVLFRQLVASELQAYDDRQDGRLSLEGPQVVLPSELAVPIGMALHELTINAIKHGALAHADGRIEVTWSLEQGTSGQQLRWIWNEHDGPPVALPTRDGFGSRVLNRVLTAQIGAEVNIDYDPDGLRVTVDVPLGQGR</sequence>
<evidence type="ECO:0000256" key="10">
    <source>
        <dbReference type="ARBA" id="ARBA00022737"/>
    </source>
</evidence>
<keyword evidence="13" id="KW-0067">ATP-binding</keyword>
<dbReference type="InterPro" id="IPR000700">
    <property type="entry name" value="PAS-assoc_C"/>
</dbReference>
<dbReference type="InterPro" id="IPR035965">
    <property type="entry name" value="PAS-like_dom_sf"/>
</dbReference>
<feature type="domain" description="PAC" evidence="18">
    <location>
        <begin position="99"/>
        <end position="151"/>
    </location>
</feature>
<evidence type="ECO:0000313" key="19">
    <source>
        <dbReference type="EMBL" id="KAB1075968.1"/>
    </source>
</evidence>
<dbReference type="EC" id="2.7.13.3" evidence="2"/>
<evidence type="ECO:0000256" key="3">
    <source>
        <dbReference type="ARBA" id="ARBA00021740"/>
    </source>
</evidence>
<evidence type="ECO:0000256" key="1">
    <source>
        <dbReference type="ARBA" id="ARBA00000085"/>
    </source>
</evidence>
<comment type="catalytic activity">
    <reaction evidence="1">
        <text>ATP + protein L-histidine = ADP + protein N-phospho-L-histidine.</text>
        <dbReference type="EC" id="2.7.13.3"/>
    </reaction>
</comment>
<evidence type="ECO:0000256" key="15">
    <source>
        <dbReference type="ARBA" id="ARBA00023026"/>
    </source>
</evidence>
<evidence type="ECO:0000259" key="18">
    <source>
        <dbReference type="PROSITE" id="PS50113"/>
    </source>
</evidence>
<dbReference type="InterPro" id="IPR000014">
    <property type="entry name" value="PAS"/>
</dbReference>
<dbReference type="PROSITE" id="PS50112">
    <property type="entry name" value="PAS"/>
    <property type="match status" value="1"/>
</dbReference>
<accession>A0A6L3SS42</accession>
<dbReference type="InterPro" id="IPR036890">
    <property type="entry name" value="HATPase_C_sf"/>
</dbReference>
<keyword evidence="9" id="KW-0808">Transferase</keyword>
<comment type="caution">
    <text evidence="19">The sequence shown here is derived from an EMBL/GenBank/DDBJ whole genome shotgun (WGS) entry which is preliminary data.</text>
</comment>
<dbReference type="AlphaFoldDB" id="A0A6L3SS42"/>
<dbReference type="GO" id="GO:0004673">
    <property type="term" value="F:protein histidine kinase activity"/>
    <property type="evidence" value="ECO:0007669"/>
    <property type="project" value="UniProtKB-EC"/>
</dbReference>
<dbReference type="SUPFAM" id="SSF55874">
    <property type="entry name" value="ATPase domain of HSP90 chaperone/DNA topoisomerase II/histidine kinase"/>
    <property type="match status" value="1"/>
</dbReference>
<dbReference type="SMART" id="SM00911">
    <property type="entry name" value="HWE_HK"/>
    <property type="match status" value="1"/>
</dbReference>
<evidence type="ECO:0000256" key="8">
    <source>
        <dbReference type="ARBA" id="ARBA00022643"/>
    </source>
</evidence>
<dbReference type="Proteomes" id="UP000474159">
    <property type="component" value="Unassembled WGS sequence"/>
</dbReference>
<evidence type="ECO:0000256" key="13">
    <source>
        <dbReference type="ARBA" id="ARBA00022840"/>
    </source>
</evidence>
<keyword evidence="14" id="KW-0157">Chromophore</keyword>
<evidence type="ECO:0000256" key="4">
    <source>
        <dbReference type="ARBA" id="ARBA00022543"/>
    </source>
</evidence>
<evidence type="ECO:0000313" key="20">
    <source>
        <dbReference type="Proteomes" id="UP000474159"/>
    </source>
</evidence>
<evidence type="ECO:0000256" key="2">
    <source>
        <dbReference type="ARBA" id="ARBA00012438"/>
    </source>
</evidence>
<protein>
    <recommendedName>
        <fullName evidence="3">Blue-light-activated histidine kinase</fullName>
        <ecNumber evidence="2">2.7.13.3</ecNumber>
    </recommendedName>
</protein>
<keyword evidence="10" id="KW-0677">Repeat</keyword>
<dbReference type="SMART" id="SM00091">
    <property type="entry name" value="PAS"/>
    <property type="match status" value="1"/>
</dbReference>
<dbReference type="CDD" id="cd00130">
    <property type="entry name" value="PAS"/>
    <property type="match status" value="1"/>
</dbReference>
<dbReference type="PROSITE" id="PS50113">
    <property type="entry name" value="PAC"/>
    <property type="match status" value="1"/>
</dbReference>
<dbReference type="SMART" id="SM00086">
    <property type="entry name" value="PAC"/>
    <property type="match status" value="1"/>
</dbReference>
<dbReference type="GO" id="GO:0009881">
    <property type="term" value="F:photoreceptor activity"/>
    <property type="evidence" value="ECO:0007669"/>
    <property type="project" value="UniProtKB-KW"/>
</dbReference>
<feature type="domain" description="PAS" evidence="17">
    <location>
        <begin position="21"/>
        <end position="96"/>
    </location>
</feature>
<reference evidence="19 20" key="1">
    <citation type="submission" date="2019-09" db="EMBL/GenBank/DDBJ databases">
        <title>YIM 48816 draft genome.</title>
        <authorList>
            <person name="Jiang L."/>
        </authorList>
    </citation>
    <scope>NUCLEOTIDE SEQUENCE [LARGE SCALE GENOMIC DNA]</scope>
    <source>
        <strain evidence="19 20">YIM 48816</strain>
    </source>
</reference>
<keyword evidence="12" id="KW-0418">Kinase</keyword>
<evidence type="ECO:0000259" key="17">
    <source>
        <dbReference type="PROSITE" id="PS50112"/>
    </source>
</evidence>
<evidence type="ECO:0000256" key="5">
    <source>
        <dbReference type="ARBA" id="ARBA00022553"/>
    </source>
</evidence>
<dbReference type="NCBIfam" id="TIGR00229">
    <property type="entry name" value="sensory_box"/>
    <property type="match status" value="1"/>
</dbReference>
<evidence type="ECO:0000256" key="7">
    <source>
        <dbReference type="ARBA" id="ARBA00022630"/>
    </source>
</evidence>
<keyword evidence="7" id="KW-0285">Flavoprotein</keyword>
<evidence type="ECO:0000256" key="16">
    <source>
        <dbReference type="ARBA" id="ARBA00023170"/>
    </source>
</evidence>
<dbReference type="InterPro" id="IPR001610">
    <property type="entry name" value="PAC"/>
</dbReference>
<dbReference type="InterPro" id="IPR011102">
    <property type="entry name" value="Sig_transdc_His_kinase_HWE"/>
</dbReference>
<proteinExistence type="predicted"/>
<dbReference type="GO" id="GO:0005524">
    <property type="term" value="F:ATP binding"/>
    <property type="evidence" value="ECO:0007669"/>
    <property type="project" value="UniProtKB-KW"/>
</dbReference>
<dbReference type="Gene3D" id="3.30.565.10">
    <property type="entry name" value="Histidine kinase-like ATPase, C-terminal domain"/>
    <property type="match status" value="1"/>
</dbReference>
<evidence type="ECO:0000256" key="6">
    <source>
        <dbReference type="ARBA" id="ARBA00022606"/>
    </source>
</evidence>
<dbReference type="SUPFAM" id="SSF55785">
    <property type="entry name" value="PYP-like sensor domain (PAS domain)"/>
    <property type="match status" value="1"/>
</dbReference>
<evidence type="ECO:0000256" key="14">
    <source>
        <dbReference type="ARBA" id="ARBA00022991"/>
    </source>
</evidence>
<dbReference type="Gene3D" id="3.30.450.20">
    <property type="entry name" value="PAS domain"/>
    <property type="match status" value="1"/>
</dbReference>
<gene>
    <name evidence="19" type="ORF">F6X53_24195</name>
</gene>
<keyword evidence="8" id="KW-0288">FMN</keyword>
<keyword evidence="6" id="KW-0716">Sensory transduction</keyword>
<keyword evidence="16" id="KW-0675">Receptor</keyword>
<keyword evidence="4" id="KW-0600">Photoreceptor protein</keyword>
<organism evidence="19 20">
    <name type="scientific">Methylobacterium soli</name>
    <dbReference type="NCBI Taxonomy" id="553447"/>
    <lineage>
        <taxon>Bacteria</taxon>
        <taxon>Pseudomonadati</taxon>
        <taxon>Pseudomonadota</taxon>
        <taxon>Alphaproteobacteria</taxon>
        <taxon>Hyphomicrobiales</taxon>
        <taxon>Methylobacteriaceae</taxon>
        <taxon>Methylobacterium</taxon>
    </lineage>
</organism>
<name>A0A6L3SS42_9HYPH</name>
<keyword evidence="5" id="KW-0597">Phosphoprotein</keyword>
<dbReference type="Pfam" id="PF13426">
    <property type="entry name" value="PAS_9"/>
    <property type="match status" value="1"/>
</dbReference>
<evidence type="ECO:0000256" key="12">
    <source>
        <dbReference type="ARBA" id="ARBA00022777"/>
    </source>
</evidence>
<evidence type="ECO:0000256" key="11">
    <source>
        <dbReference type="ARBA" id="ARBA00022741"/>
    </source>
</evidence>
<dbReference type="PANTHER" id="PTHR41523:SF8">
    <property type="entry name" value="ETHYLENE RESPONSE SENSOR PROTEIN"/>
    <property type="match status" value="1"/>
</dbReference>
<dbReference type="PANTHER" id="PTHR41523">
    <property type="entry name" value="TWO-COMPONENT SYSTEM SENSOR PROTEIN"/>
    <property type="match status" value="1"/>
</dbReference>
<dbReference type="OrthoDB" id="7991996at2"/>